<dbReference type="InterPro" id="IPR003439">
    <property type="entry name" value="ABC_transporter-like_ATP-bd"/>
</dbReference>
<dbReference type="PROSITE" id="PS50893">
    <property type="entry name" value="ABC_TRANSPORTER_2"/>
    <property type="match status" value="1"/>
</dbReference>
<dbReference type="PATRIC" id="fig|1184387.3.peg.1930"/>
<evidence type="ECO:0000256" key="2">
    <source>
        <dbReference type="ARBA" id="ARBA00022741"/>
    </source>
</evidence>
<dbReference type="PANTHER" id="PTHR42939:SF1">
    <property type="entry name" value="ABC TRANSPORTER ATP-BINDING PROTEIN ALBC-RELATED"/>
    <property type="match status" value="1"/>
</dbReference>
<dbReference type="InterPro" id="IPR027417">
    <property type="entry name" value="P-loop_NTPase"/>
</dbReference>
<reference evidence="6" key="1">
    <citation type="journal article" date="2015" name="MBio">
        <title>Genome-Resolved Metagenomic Analysis Reveals Roles for Candidate Phyla and Other Microbial Community Members in Biogeochemical Transformations in Oil Reservoirs.</title>
        <authorList>
            <person name="Hu P."/>
            <person name="Tom L."/>
            <person name="Singh A."/>
            <person name="Thomas B.C."/>
            <person name="Baker B.J."/>
            <person name="Piceno Y.M."/>
            <person name="Andersen G.L."/>
            <person name="Banfield J.F."/>
        </authorList>
    </citation>
    <scope>NUCLEOTIDE SEQUENCE [LARGE SCALE GENOMIC DNA]</scope>
</reference>
<protein>
    <submittedName>
        <fullName evidence="5">ABC-type multidrug transport system, ATPase component</fullName>
    </submittedName>
</protein>
<organism evidence="5 6">
    <name type="scientific">Mesotoga prima</name>
    <dbReference type="NCBI Taxonomy" id="1184387"/>
    <lineage>
        <taxon>Bacteria</taxon>
        <taxon>Thermotogati</taxon>
        <taxon>Thermotogota</taxon>
        <taxon>Thermotogae</taxon>
        <taxon>Kosmotogales</taxon>
        <taxon>Kosmotogaceae</taxon>
        <taxon>Mesotoga</taxon>
    </lineage>
</organism>
<dbReference type="SUPFAM" id="SSF52540">
    <property type="entry name" value="P-loop containing nucleoside triphosphate hydrolases"/>
    <property type="match status" value="1"/>
</dbReference>
<dbReference type="PROSITE" id="PS00211">
    <property type="entry name" value="ABC_TRANSPORTER_1"/>
    <property type="match status" value="1"/>
</dbReference>
<dbReference type="GO" id="GO:0016887">
    <property type="term" value="F:ATP hydrolysis activity"/>
    <property type="evidence" value="ECO:0007669"/>
    <property type="project" value="InterPro"/>
</dbReference>
<dbReference type="InterPro" id="IPR003593">
    <property type="entry name" value="AAA+_ATPase"/>
</dbReference>
<dbReference type="InterPro" id="IPR051782">
    <property type="entry name" value="ABC_Transporter_VariousFunc"/>
</dbReference>
<dbReference type="PANTHER" id="PTHR42939">
    <property type="entry name" value="ABC TRANSPORTER ATP-BINDING PROTEIN ALBC-RELATED"/>
    <property type="match status" value="1"/>
</dbReference>
<evidence type="ECO:0000313" key="5">
    <source>
        <dbReference type="EMBL" id="KUK79196.1"/>
    </source>
</evidence>
<dbReference type="AlphaFoldDB" id="A0A117M1I6"/>
<evidence type="ECO:0000259" key="4">
    <source>
        <dbReference type="PROSITE" id="PS50893"/>
    </source>
</evidence>
<evidence type="ECO:0000256" key="3">
    <source>
        <dbReference type="ARBA" id="ARBA00022840"/>
    </source>
</evidence>
<sequence length="251" mass="28086">MIDCKKLTKAFDKSTVVDEIDLLVNSGEIYGFLGPNGAGKTTTIRMLTGTLRPTSGEIKILGMNYSNNELQIKSKIGVVPEEPRIYSYFTGAEFLEFIMDVFPDKRQEAKKRVGELCEAFGIDYLGKMISEMSHGMKQKIMVISVLMRRPEVIFLDEPTVGLDARSAKILKMLLEKYKGEGSTIFMTTHVLEIAEKMCDRIGIINKGKLISEGTMDELRKRAGADNKETLENLFLQLTGENEDIQEIVGAL</sequence>
<keyword evidence="3" id="KW-0067">ATP-binding</keyword>
<dbReference type="Gene3D" id="3.40.50.300">
    <property type="entry name" value="P-loop containing nucleotide triphosphate hydrolases"/>
    <property type="match status" value="1"/>
</dbReference>
<name>A0A117M1I6_9BACT</name>
<dbReference type="InterPro" id="IPR017871">
    <property type="entry name" value="ABC_transporter-like_CS"/>
</dbReference>
<dbReference type="SMART" id="SM00382">
    <property type="entry name" value="AAA"/>
    <property type="match status" value="1"/>
</dbReference>
<dbReference type="EMBL" id="LGGP01000284">
    <property type="protein sequence ID" value="KUK79196.1"/>
    <property type="molecule type" value="Genomic_DNA"/>
</dbReference>
<dbReference type="CDD" id="cd03230">
    <property type="entry name" value="ABC_DR_subfamily_A"/>
    <property type="match status" value="1"/>
</dbReference>
<gene>
    <name evidence="5" type="ORF">XD94_1455</name>
</gene>
<feature type="domain" description="ABC transporter" evidence="4">
    <location>
        <begin position="2"/>
        <end position="231"/>
    </location>
</feature>
<proteinExistence type="predicted"/>
<dbReference type="Pfam" id="PF00005">
    <property type="entry name" value="ABC_tran"/>
    <property type="match status" value="1"/>
</dbReference>
<evidence type="ECO:0000256" key="1">
    <source>
        <dbReference type="ARBA" id="ARBA00022448"/>
    </source>
</evidence>
<keyword evidence="2" id="KW-0547">Nucleotide-binding</keyword>
<accession>A0A117M1I6</accession>
<comment type="caution">
    <text evidence="5">The sequence shown here is derived from an EMBL/GenBank/DDBJ whole genome shotgun (WGS) entry which is preliminary data.</text>
</comment>
<dbReference type="GO" id="GO:0005524">
    <property type="term" value="F:ATP binding"/>
    <property type="evidence" value="ECO:0007669"/>
    <property type="project" value="UniProtKB-KW"/>
</dbReference>
<keyword evidence="1" id="KW-0813">Transport</keyword>
<evidence type="ECO:0000313" key="6">
    <source>
        <dbReference type="Proteomes" id="UP000054092"/>
    </source>
</evidence>
<dbReference type="Proteomes" id="UP000054092">
    <property type="component" value="Unassembled WGS sequence"/>
</dbReference>